<accession>A0A9X3X9J4</accession>
<evidence type="ECO:0000313" key="3">
    <source>
        <dbReference type="EMBL" id="MDC3984648.1"/>
    </source>
</evidence>
<name>A0A9X3X9J4_9BACT</name>
<feature type="chain" id="PRO_5040984413" evidence="2">
    <location>
        <begin position="24"/>
        <end position="449"/>
    </location>
</feature>
<dbReference type="AlphaFoldDB" id="A0A9X3X9J4"/>
<keyword evidence="2" id="KW-0732">Signal</keyword>
<dbReference type="Gene3D" id="2.120.10.70">
    <property type="entry name" value="Fucose-specific lectin"/>
    <property type="match status" value="1"/>
</dbReference>
<feature type="signal peptide" evidence="2">
    <location>
        <begin position="1"/>
        <end position="23"/>
    </location>
</feature>
<evidence type="ECO:0000256" key="1">
    <source>
        <dbReference type="SAM" id="MobiDB-lite"/>
    </source>
</evidence>
<sequence length="449" mass="43343">MRFLPRLAVLRSALLFSGLVSLAALGPIGCAASNETPGVGGGGEGGDGAQGGSGGSGGTGGTMVGPGGTGGTGGTGGMMTGSGGAGGSAGSGGGGGAGGSGGMGGGQNGTATKVVSVYGSGSAVIANETDLASGAPKSTPWQVQSTDAIGLASDGAGTGICVLRSSAAGELRVAFYSAGAWTPGFNEAPPALEAGLASQGGPQVAAAGGIGHLVYRGTDGFYYYGRLQNKLWVSKKEAITANGQPSSGPNPPAVAAIGNAPVIAFVGADGTFYDQSRAGGAWSAPTPHPIGGKAATATPGIVALDSGPELVAVFANEAGSLHWLSRKGIVWTNPQPIEGASSLDQPSLAPLPGGGALLAYRGTDQRLYTARLSTGDAPTWSVPVQGAGGGNPILVVPPAITRGGKGAEVEMIYADNLNSVYSTRLVGGAWLPRAFAGSASGRIAIATLP</sequence>
<organism evidence="3 4">
    <name type="scientific">Polyangium jinanense</name>
    <dbReference type="NCBI Taxonomy" id="2829994"/>
    <lineage>
        <taxon>Bacteria</taxon>
        <taxon>Pseudomonadati</taxon>
        <taxon>Myxococcota</taxon>
        <taxon>Polyangia</taxon>
        <taxon>Polyangiales</taxon>
        <taxon>Polyangiaceae</taxon>
        <taxon>Polyangium</taxon>
    </lineage>
</organism>
<gene>
    <name evidence="3" type="ORF">KEG57_29335</name>
</gene>
<keyword evidence="4" id="KW-1185">Reference proteome</keyword>
<dbReference type="Proteomes" id="UP001151081">
    <property type="component" value="Unassembled WGS sequence"/>
</dbReference>
<comment type="caution">
    <text evidence="3">The sequence shown here is derived from an EMBL/GenBank/DDBJ whole genome shotgun (WGS) entry which is preliminary data.</text>
</comment>
<protein>
    <submittedName>
        <fullName evidence="3">Uncharacterized protein</fullName>
    </submittedName>
</protein>
<feature type="region of interest" description="Disordered" evidence="1">
    <location>
        <begin position="39"/>
        <end position="105"/>
    </location>
</feature>
<dbReference type="EMBL" id="JAGTJJ010000022">
    <property type="protein sequence ID" value="MDC3984648.1"/>
    <property type="molecule type" value="Genomic_DNA"/>
</dbReference>
<evidence type="ECO:0000256" key="2">
    <source>
        <dbReference type="SAM" id="SignalP"/>
    </source>
</evidence>
<reference evidence="3 4" key="1">
    <citation type="submission" date="2021-04" db="EMBL/GenBank/DDBJ databases">
        <title>Genome analysis of Polyangium sp.</title>
        <authorList>
            <person name="Li Y."/>
            <person name="Wang J."/>
        </authorList>
    </citation>
    <scope>NUCLEOTIDE SEQUENCE [LARGE SCALE GENOMIC DNA]</scope>
    <source>
        <strain evidence="3 4">SDU14</strain>
    </source>
</reference>
<dbReference type="RefSeq" id="WP_272422848.1">
    <property type="nucleotide sequence ID" value="NZ_JAGTJJ010000022.1"/>
</dbReference>
<evidence type="ECO:0000313" key="4">
    <source>
        <dbReference type="Proteomes" id="UP001151081"/>
    </source>
</evidence>
<proteinExistence type="predicted"/>
<dbReference type="SUPFAM" id="SSF89372">
    <property type="entry name" value="Fucose-specific lectin"/>
    <property type="match status" value="1"/>
</dbReference>